<proteinExistence type="predicted"/>
<evidence type="ECO:0000256" key="4">
    <source>
        <dbReference type="ARBA" id="ARBA00023136"/>
    </source>
</evidence>
<keyword evidence="3 5" id="KW-1133">Transmembrane helix</keyword>
<feature type="domain" description="Yip1" evidence="6">
    <location>
        <begin position="11"/>
        <end position="180"/>
    </location>
</feature>
<protein>
    <submittedName>
        <fullName evidence="7">Conserved domain protein</fullName>
    </submittedName>
</protein>
<evidence type="ECO:0000259" key="6">
    <source>
        <dbReference type="Pfam" id="PF04893"/>
    </source>
</evidence>
<dbReference type="Proteomes" id="UP000681526">
    <property type="component" value="Unassembled WGS sequence"/>
</dbReference>
<dbReference type="RefSeq" id="WP_213483376.1">
    <property type="nucleotide sequence ID" value="NZ_CAJRAY010000016.1"/>
</dbReference>
<evidence type="ECO:0000256" key="3">
    <source>
        <dbReference type="ARBA" id="ARBA00022989"/>
    </source>
</evidence>
<evidence type="ECO:0000256" key="5">
    <source>
        <dbReference type="SAM" id="Phobius"/>
    </source>
</evidence>
<feature type="transmembrane region" description="Helical" evidence="5">
    <location>
        <begin position="33"/>
        <end position="58"/>
    </location>
</feature>
<dbReference type="Pfam" id="PF04893">
    <property type="entry name" value="Yip1"/>
    <property type="match status" value="1"/>
</dbReference>
<dbReference type="EMBL" id="CAJRAY010000016">
    <property type="protein sequence ID" value="CAG5079058.1"/>
    <property type="molecule type" value="Genomic_DNA"/>
</dbReference>
<feature type="transmembrane region" description="Helical" evidence="5">
    <location>
        <begin position="131"/>
        <end position="151"/>
    </location>
</feature>
<comment type="caution">
    <text evidence="7">The sequence shown here is derived from an EMBL/GenBank/DDBJ whole genome shotgun (WGS) entry which is preliminary data.</text>
</comment>
<dbReference type="InterPro" id="IPR006977">
    <property type="entry name" value="Yip1_dom"/>
</dbReference>
<comment type="subcellular location">
    <subcellularLocation>
        <location evidence="1">Membrane</location>
        <topology evidence="1">Multi-pass membrane protein</topology>
    </subcellularLocation>
</comment>
<feature type="transmembrane region" description="Helical" evidence="5">
    <location>
        <begin position="163"/>
        <end position="187"/>
    </location>
</feature>
<accession>A0ABM8V0H8</accession>
<organism evidence="7 8">
    <name type="scientific">Thermobacillus xylanilyticus</name>
    <dbReference type="NCBI Taxonomy" id="76633"/>
    <lineage>
        <taxon>Bacteria</taxon>
        <taxon>Bacillati</taxon>
        <taxon>Bacillota</taxon>
        <taxon>Bacilli</taxon>
        <taxon>Bacillales</taxon>
        <taxon>Paenibacillaceae</taxon>
        <taxon>Thermobacillus</taxon>
    </lineage>
</organism>
<feature type="transmembrane region" description="Helical" evidence="5">
    <location>
        <begin position="70"/>
        <end position="88"/>
    </location>
</feature>
<evidence type="ECO:0000313" key="8">
    <source>
        <dbReference type="Proteomes" id="UP000681526"/>
    </source>
</evidence>
<name>A0ABM8V0H8_THEXY</name>
<evidence type="ECO:0000256" key="1">
    <source>
        <dbReference type="ARBA" id="ARBA00004141"/>
    </source>
</evidence>
<sequence>MKHDWIKFPLHLIVHPYDGFWDLKFENKGKLRVAMTILLLMVVSTSLMNQFAGFLVNFNDPRYLNTLDDLMFTVLPFFLFCVANWSVTTLMEGEGKFREIVVATGYALLPMILVNLPLTFISRFMTSEETAFYWMLNSFAALWFLYLLFVGNMTIHQYTAAKAVFTLFLTVIAMGIIVFLGALALTISMDMYWFVYDVYRELIFR</sequence>
<evidence type="ECO:0000313" key="7">
    <source>
        <dbReference type="EMBL" id="CAG5079058.1"/>
    </source>
</evidence>
<keyword evidence="4 5" id="KW-0472">Membrane</keyword>
<reference evidence="7 8" key="1">
    <citation type="submission" date="2021-04" db="EMBL/GenBank/DDBJ databases">
        <authorList>
            <person name="Rakotoarivonina H."/>
        </authorList>
    </citation>
    <scope>NUCLEOTIDE SEQUENCE [LARGE SCALE GENOMIC DNA]</scope>
    <source>
        <strain evidence="7 8">XE</strain>
    </source>
</reference>
<keyword evidence="8" id="KW-1185">Reference proteome</keyword>
<evidence type="ECO:0000256" key="2">
    <source>
        <dbReference type="ARBA" id="ARBA00022692"/>
    </source>
</evidence>
<feature type="transmembrane region" description="Helical" evidence="5">
    <location>
        <begin position="100"/>
        <end position="125"/>
    </location>
</feature>
<keyword evidence="2 5" id="KW-0812">Transmembrane</keyword>
<gene>
    <name evidence="7" type="primary">txxe-47</name>
    <name evidence="7" type="ORF">TXXE_02780</name>
</gene>